<sequence length="71" mass="8257">MLEVKGEVNRMTKISIWVSDPALTKKLFHLYVGGSLEESPKLLLDKVSRDQRYSHCLCMNAKDRMLSYWPV</sequence>
<evidence type="ECO:0000313" key="1">
    <source>
        <dbReference type="EMBL" id="CEK62665.1"/>
    </source>
</evidence>
<organism evidence="1">
    <name type="scientific">Arion vulgaris</name>
    <dbReference type="NCBI Taxonomy" id="1028688"/>
    <lineage>
        <taxon>Eukaryota</taxon>
        <taxon>Metazoa</taxon>
        <taxon>Spiralia</taxon>
        <taxon>Lophotrochozoa</taxon>
        <taxon>Mollusca</taxon>
        <taxon>Gastropoda</taxon>
        <taxon>Heterobranchia</taxon>
        <taxon>Euthyneura</taxon>
        <taxon>Panpulmonata</taxon>
        <taxon>Eupulmonata</taxon>
        <taxon>Stylommatophora</taxon>
        <taxon>Helicina</taxon>
        <taxon>Arionoidea</taxon>
        <taxon>Arionidae</taxon>
        <taxon>Arion</taxon>
    </lineage>
</organism>
<dbReference type="AlphaFoldDB" id="A0A0B6Z4M0"/>
<protein>
    <submittedName>
        <fullName evidence="1">Uncharacterized protein</fullName>
    </submittedName>
</protein>
<name>A0A0B6Z4M0_9EUPU</name>
<reference evidence="1" key="1">
    <citation type="submission" date="2014-12" db="EMBL/GenBank/DDBJ databases">
        <title>Insight into the proteome of Arion vulgaris.</title>
        <authorList>
            <person name="Aradska J."/>
            <person name="Bulat T."/>
            <person name="Smidak R."/>
            <person name="Sarate P."/>
            <person name="Gangsoo J."/>
            <person name="Sialana F."/>
            <person name="Bilban M."/>
            <person name="Lubec G."/>
        </authorList>
    </citation>
    <scope>NUCLEOTIDE SEQUENCE</scope>
    <source>
        <tissue evidence="1">Skin</tissue>
    </source>
</reference>
<proteinExistence type="predicted"/>
<dbReference type="EMBL" id="HACG01015800">
    <property type="protein sequence ID" value="CEK62665.1"/>
    <property type="molecule type" value="Transcribed_RNA"/>
</dbReference>
<accession>A0A0B6Z4M0</accession>
<gene>
    <name evidence="1" type="primary">ORF45819</name>
</gene>